<feature type="binding site" evidence="11">
    <location>
        <begin position="504"/>
        <end position="507"/>
    </location>
    <ligand>
        <name>GTP</name>
        <dbReference type="ChEBI" id="CHEBI:37565"/>
    </ligand>
</feature>
<dbReference type="PROSITE" id="PS00505">
    <property type="entry name" value="PEPCK_GTP"/>
    <property type="match status" value="1"/>
</dbReference>
<organism evidence="14 15">
    <name type="scientific">candidate division WOR-1 bacterium RIFOXYB2_FULL_36_35</name>
    <dbReference type="NCBI Taxonomy" id="1802578"/>
    <lineage>
        <taxon>Bacteria</taxon>
        <taxon>Bacillati</taxon>
        <taxon>Saganbacteria</taxon>
    </lineage>
</organism>
<dbReference type="GO" id="GO:0033993">
    <property type="term" value="P:response to lipid"/>
    <property type="evidence" value="ECO:0007669"/>
    <property type="project" value="TreeGrafter"/>
</dbReference>
<comment type="caution">
    <text evidence="14">The sequence shown here is derived from an EMBL/GenBank/DDBJ whole genome shotgun (WGS) entry which is preliminary data.</text>
</comment>
<evidence type="ECO:0000256" key="6">
    <source>
        <dbReference type="ARBA" id="ARBA00022741"/>
    </source>
</evidence>
<keyword evidence="7 11" id="KW-0210">Decarboxylase</keyword>
<feature type="binding site" evidence="11">
    <location>
        <position position="211"/>
    </location>
    <ligand>
        <name>Mn(2+)</name>
        <dbReference type="ChEBI" id="CHEBI:29035"/>
    </ligand>
</feature>
<evidence type="ECO:0000256" key="5">
    <source>
        <dbReference type="ARBA" id="ARBA00022723"/>
    </source>
</evidence>
<feature type="binding site" evidence="11">
    <location>
        <begin position="378"/>
        <end position="380"/>
    </location>
    <ligand>
        <name>substrate</name>
    </ligand>
</feature>
<keyword evidence="10 11" id="KW-0456">Lyase</keyword>
<dbReference type="InterPro" id="IPR018091">
    <property type="entry name" value="PEP_carboxykin_GTP_CS"/>
</dbReference>
<feature type="domain" description="Phosphoenolpyruvate carboxykinase GTP-utilising N-terminal" evidence="13">
    <location>
        <begin position="14"/>
        <end position="222"/>
    </location>
</feature>
<dbReference type="InterPro" id="IPR035078">
    <property type="entry name" value="PEP_carboxykinase_GTP_N"/>
</dbReference>
<dbReference type="NCBIfam" id="NF003253">
    <property type="entry name" value="PRK04210.1"/>
    <property type="match status" value="1"/>
</dbReference>
<dbReference type="GO" id="GO:0006094">
    <property type="term" value="P:gluconeogenesis"/>
    <property type="evidence" value="ECO:0007669"/>
    <property type="project" value="UniProtKB-UniRule"/>
</dbReference>
<feature type="binding site" evidence="11">
    <location>
        <position position="282"/>
    </location>
    <ligand>
        <name>Mn(2+)</name>
        <dbReference type="ChEBI" id="CHEBI:29035"/>
    </ligand>
</feature>
<keyword evidence="14" id="KW-0808">Transferase</keyword>
<evidence type="ECO:0000256" key="3">
    <source>
        <dbReference type="ARBA" id="ARBA00011245"/>
    </source>
</evidence>
<dbReference type="SUPFAM" id="SSF53795">
    <property type="entry name" value="PEP carboxykinase-like"/>
    <property type="match status" value="1"/>
</dbReference>
<evidence type="ECO:0000256" key="8">
    <source>
        <dbReference type="ARBA" id="ARBA00023134"/>
    </source>
</evidence>
<dbReference type="UniPathway" id="UPA00138"/>
<dbReference type="CDD" id="cd00819">
    <property type="entry name" value="PEPCK_GTP"/>
    <property type="match status" value="1"/>
</dbReference>
<keyword evidence="8 11" id="KW-0342">GTP-binding</keyword>
<dbReference type="GO" id="GO:0046327">
    <property type="term" value="P:glycerol biosynthetic process from pyruvate"/>
    <property type="evidence" value="ECO:0007669"/>
    <property type="project" value="TreeGrafter"/>
</dbReference>
<proteinExistence type="inferred from homology"/>
<keyword evidence="6 11" id="KW-0547">Nucleotide-binding</keyword>
<accession>A0A1F4S7S9</accession>
<keyword evidence="14" id="KW-0418">Kinase</keyword>
<dbReference type="AlphaFoldDB" id="A0A1F4S7S9"/>
<dbReference type="GO" id="GO:0019543">
    <property type="term" value="P:propionate catabolic process"/>
    <property type="evidence" value="ECO:0007669"/>
    <property type="project" value="TreeGrafter"/>
</dbReference>
<sequence length="596" mass="67513">MMKLNDIKHKELKKWIQECAELCEPDNIYVCDGSEEEKKNFEKEAFKTGELIQLNQEKLPGCVYHRTHPNDVARTEDLTFICTKNKRDAGPNNNWISPKEAYKKAGAIFKGSMKGRTMYVIPFSMGPIGSPFSKIGVELSDSIYVVLNMRIMTRIGTNVLYVLGKKGEFTKCLHSKAELDLSKRMILHFPEDNTIWSVNSGYGGNVLLGKKCLALRIASYLGNKEGWMAEHMLIMGVEDPSGYIAYVAAAFPSACGKTNLAMLIPPKGLRHKGYRIWTVGDDISWMRIDSDGTLWAINPEYGMFGVAPGTNSKTNPNAMITISKNTIFTNVLLSKDGTVWWEDGEGDPPKEGIDWMGRPWRPGMKDELGKIIKGAHPNSRFTAPISQCPSVTNRLEHHHGVPISAIMFGGRRAKVAPLVYEAFSWQHGVFVGASMASERTAAQFGKQGELRHDPMAMLPFCGYNMGDYFKHWLKMGRKMSKPPKIFHVNWFRTDKKGNFLWPGFGENLRILEWIIARCRYSVGAKKTAIGNVPKLEDIDMAGLKMSKKDLEQALSVHKKDWILELKSQEEFFKKFGKFLPQEIWQEHRELKKRLGF</sequence>
<gene>
    <name evidence="11" type="primary">pckG</name>
    <name evidence="14" type="ORF">A2290_05585</name>
</gene>
<dbReference type="InterPro" id="IPR008210">
    <property type="entry name" value="PEP_carboxykinase_N"/>
</dbReference>
<dbReference type="GO" id="GO:0071333">
    <property type="term" value="P:cellular response to glucose stimulus"/>
    <property type="evidence" value="ECO:0007669"/>
    <property type="project" value="TreeGrafter"/>
</dbReference>
<evidence type="ECO:0000256" key="11">
    <source>
        <dbReference type="HAMAP-Rule" id="MF_00452"/>
    </source>
</evidence>
<feature type="binding site" evidence="11">
    <location>
        <position position="411"/>
    </location>
    <ligand>
        <name>GTP</name>
        <dbReference type="ChEBI" id="CHEBI:37565"/>
    </ligand>
</feature>
<dbReference type="HAMAP" id="MF_00452">
    <property type="entry name" value="PEPCK_GTP"/>
    <property type="match status" value="1"/>
</dbReference>
<dbReference type="EMBL" id="MEUA01000017">
    <property type="protein sequence ID" value="OGC15793.1"/>
    <property type="molecule type" value="Genomic_DNA"/>
</dbReference>
<keyword evidence="9 11" id="KW-0464">Manganese</keyword>
<comment type="catalytic activity">
    <reaction evidence="11">
        <text>oxaloacetate + GTP = phosphoenolpyruvate + GDP + CO2</text>
        <dbReference type="Rhea" id="RHEA:10388"/>
        <dbReference type="ChEBI" id="CHEBI:16452"/>
        <dbReference type="ChEBI" id="CHEBI:16526"/>
        <dbReference type="ChEBI" id="CHEBI:37565"/>
        <dbReference type="ChEBI" id="CHEBI:58189"/>
        <dbReference type="ChEBI" id="CHEBI:58702"/>
        <dbReference type="EC" id="4.1.1.32"/>
    </reaction>
</comment>
<evidence type="ECO:0000256" key="7">
    <source>
        <dbReference type="ARBA" id="ARBA00022793"/>
    </source>
</evidence>
<dbReference type="GO" id="GO:0016301">
    <property type="term" value="F:kinase activity"/>
    <property type="evidence" value="ECO:0007669"/>
    <property type="project" value="UniProtKB-KW"/>
</dbReference>
<dbReference type="PANTHER" id="PTHR11561:SF0">
    <property type="entry name" value="PHOSPHOENOLPYRUVATE CARBOXYKINASE [GTP]-RELATED"/>
    <property type="match status" value="1"/>
</dbReference>
<evidence type="ECO:0000256" key="1">
    <source>
        <dbReference type="ARBA" id="ARBA00004742"/>
    </source>
</evidence>
<dbReference type="Pfam" id="PF00821">
    <property type="entry name" value="PEPCK_GTP"/>
    <property type="match status" value="1"/>
</dbReference>
<dbReference type="EC" id="4.1.1.32" evidence="11"/>
<dbReference type="InterPro" id="IPR035077">
    <property type="entry name" value="PEP_carboxykinase_GTP_C"/>
</dbReference>
<comment type="similarity">
    <text evidence="2 11">Belongs to the phosphoenolpyruvate carboxykinase [GTP] family.</text>
</comment>
<protein>
    <recommendedName>
        <fullName evidence="11">Phosphoenolpyruvate carboxykinase [GTP]</fullName>
        <shortName evidence="11">PEP carboxykinase</shortName>
        <shortName evidence="11">PEPCK</shortName>
        <ecNumber evidence="11">4.1.1.32</ecNumber>
    </recommendedName>
    <alternativeName>
        <fullName evidence="11">GTP-dependent phosphoenolpyruvate carboxykinase</fullName>
        <shortName evidence="11">GTP-PEPCK</shortName>
    </alternativeName>
</protein>
<dbReference type="FunFam" id="3.40.449.10:FF:000005">
    <property type="entry name" value="Phosphoenolpyruvate carboxykinase [GTP]"/>
    <property type="match status" value="1"/>
</dbReference>
<dbReference type="PIRSF" id="PIRSF001348">
    <property type="entry name" value="PEP_carboxykinase_GTP"/>
    <property type="match status" value="1"/>
</dbReference>
<evidence type="ECO:0000256" key="10">
    <source>
        <dbReference type="ARBA" id="ARBA00023239"/>
    </source>
</evidence>
<dbReference type="PANTHER" id="PTHR11561">
    <property type="entry name" value="PHOSPHOENOLPYRUVATE CARBOXYKINASE"/>
    <property type="match status" value="1"/>
</dbReference>
<dbReference type="GO" id="GO:0005525">
    <property type="term" value="F:GTP binding"/>
    <property type="evidence" value="ECO:0007669"/>
    <property type="project" value="UniProtKB-UniRule"/>
</dbReference>
<feature type="active site" evidence="11">
    <location>
        <position position="255"/>
    </location>
</feature>
<dbReference type="GO" id="GO:0030145">
    <property type="term" value="F:manganese ion binding"/>
    <property type="evidence" value="ECO:0007669"/>
    <property type="project" value="UniProtKB-UniRule"/>
</dbReference>
<evidence type="ECO:0000256" key="9">
    <source>
        <dbReference type="ARBA" id="ARBA00023211"/>
    </source>
</evidence>
<keyword evidence="14" id="KW-0670">Pyruvate</keyword>
<dbReference type="Gene3D" id="3.90.228.20">
    <property type="match status" value="1"/>
</dbReference>
<dbReference type="SUPFAM" id="SSF68923">
    <property type="entry name" value="PEP carboxykinase N-terminal domain"/>
    <property type="match status" value="1"/>
</dbReference>
<dbReference type="Proteomes" id="UP000177905">
    <property type="component" value="Unassembled WGS sequence"/>
</dbReference>
<dbReference type="GO" id="GO:0042594">
    <property type="term" value="P:response to starvation"/>
    <property type="evidence" value="ECO:0007669"/>
    <property type="project" value="TreeGrafter"/>
</dbReference>
<dbReference type="GO" id="GO:0006107">
    <property type="term" value="P:oxaloacetate metabolic process"/>
    <property type="evidence" value="ECO:0007669"/>
    <property type="project" value="TreeGrafter"/>
</dbReference>
<comment type="cofactor">
    <cofactor evidence="11">
        <name>Mn(2+)</name>
        <dbReference type="ChEBI" id="CHEBI:29035"/>
    </cofactor>
    <text evidence="11">Binds 1 Mn(2+) ion per subunit.</text>
</comment>
<evidence type="ECO:0000259" key="12">
    <source>
        <dbReference type="Pfam" id="PF00821"/>
    </source>
</evidence>
<comment type="pathway">
    <text evidence="1 11">Carbohydrate biosynthesis; gluconeogenesis.</text>
</comment>
<feature type="binding site" evidence="11">
    <location>
        <begin position="202"/>
        <end position="204"/>
    </location>
    <ligand>
        <name>substrate</name>
    </ligand>
</feature>
<feature type="binding site" evidence="11">
    <location>
        <position position="74"/>
    </location>
    <ligand>
        <name>substrate</name>
    </ligand>
</feature>
<dbReference type="InterPro" id="IPR013035">
    <property type="entry name" value="PEP_carboxykinase_C"/>
</dbReference>
<evidence type="ECO:0000256" key="2">
    <source>
        <dbReference type="ARBA" id="ARBA00005796"/>
    </source>
</evidence>
<evidence type="ECO:0000256" key="4">
    <source>
        <dbReference type="ARBA" id="ARBA00022432"/>
    </source>
</evidence>
<feature type="binding site" evidence="11">
    <location>
        <position position="380"/>
    </location>
    <ligand>
        <name>GTP</name>
        <dbReference type="ChEBI" id="CHEBI:37565"/>
    </ligand>
</feature>
<dbReference type="Gene3D" id="3.40.449.10">
    <property type="entry name" value="Phosphoenolpyruvate Carboxykinase, domain 1"/>
    <property type="match status" value="1"/>
</dbReference>
<feature type="domain" description="Phosphoenolpyruvate carboxykinase C-terminal P-loop" evidence="12">
    <location>
        <begin position="227"/>
        <end position="593"/>
    </location>
</feature>
<comment type="subcellular location">
    <subcellularLocation>
        <location evidence="11">Cytoplasm</location>
    </subcellularLocation>
</comment>
<reference evidence="14 15" key="1">
    <citation type="journal article" date="2016" name="Nat. Commun.">
        <title>Thousands of microbial genomes shed light on interconnected biogeochemical processes in an aquifer system.</title>
        <authorList>
            <person name="Anantharaman K."/>
            <person name="Brown C.T."/>
            <person name="Hug L.A."/>
            <person name="Sharon I."/>
            <person name="Castelle C.J."/>
            <person name="Probst A.J."/>
            <person name="Thomas B.C."/>
            <person name="Singh A."/>
            <person name="Wilkins M.J."/>
            <person name="Karaoz U."/>
            <person name="Brodie E.L."/>
            <person name="Williams K.H."/>
            <person name="Hubbard S.S."/>
            <person name="Banfield J.F."/>
        </authorList>
    </citation>
    <scope>NUCLEOTIDE SEQUENCE [LARGE SCALE GENOMIC DNA]</scope>
</reference>
<keyword evidence="11" id="KW-0963">Cytoplasm</keyword>
<feature type="binding site" evidence="11">
    <location>
        <begin position="254"/>
        <end position="259"/>
    </location>
    <ligand>
        <name>GTP</name>
        <dbReference type="ChEBI" id="CHEBI:37565"/>
    </ligand>
</feature>
<dbReference type="GO" id="GO:0004613">
    <property type="term" value="F:phosphoenolpyruvate carboxykinase (GTP) activity"/>
    <property type="evidence" value="ECO:0007669"/>
    <property type="project" value="UniProtKB-UniRule"/>
</dbReference>
<dbReference type="GO" id="GO:0005829">
    <property type="term" value="C:cytosol"/>
    <property type="evidence" value="ECO:0007669"/>
    <property type="project" value="TreeGrafter"/>
</dbReference>
<dbReference type="InterPro" id="IPR008209">
    <property type="entry name" value="PEP_carboxykinase_GTP"/>
</dbReference>
<keyword evidence="4 11" id="KW-0312">Gluconeogenesis</keyword>
<dbReference type="Gene3D" id="2.170.8.10">
    <property type="entry name" value="Phosphoenolpyruvate Carboxykinase, domain 2"/>
    <property type="match status" value="1"/>
</dbReference>
<feature type="binding site" evidence="11">
    <location>
        <position position="231"/>
    </location>
    <ligand>
        <name>Mn(2+)</name>
        <dbReference type="ChEBI" id="CHEBI:29035"/>
    </ligand>
</feature>
<evidence type="ECO:0000313" key="15">
    <source>
        <dbReference type="Proteomes" id="UP000177905"/>
    </source>
</evidence>
<name>A0A1F4S7S9_UNCSA</name>
<evidence type="ECO:0000313" key="14">
    <source>
        <dbReference type="EMBL" id="OGC15793.1"/>
    </source>
</evidence>
<feature type="binding site" evidence="11">
    <location>
        <position position="253"/>
    </location>
    <ligand>
        <name>substrate</name>
    </ligand>
</feature>
<comment type="function">
    <text evidence="11">Catalyzes the conversion of oxaloacetate (OAA) to phosphoenolpyruvate (PEP), the rate-limiting step in the metabolic pathway that produces glucose from lactate and other precursors derived from the citric acid cycle.</text>
</comment>
<evidence type="ECO:0000259" key="13">
    <source>
        <dbReference type="Pfam" id="PF17297"/>
    </source>
</evidence>
<keyword evidence="5 11" id="KW-0479">Metal-binding</keyword>
<comment type="subunit">
    <text evidence="3 11">Monomer.</text>
</comment>
<dbReference type="Pfam" id="PF17297">
    <property type="entry name" value="PEPCK_N"/>
    <property type="match status" value="1"/>
</dbReference>